<dbReference type="OrthoDB" id="7220345at2"/>
<dbReference type="InParanoid" id="Q89NR0"/>
<dbReference type="AlphaFoldDB" id="Q89NR0"/>
<dbReference type="eggNOG" id="ENOG5030V8H">
    <property type="taxonomic scope" value="Bacteria"/>
</dbReference>
<dbReference type="HOGENOM" id="CLU_1308143_0_0_5"/>
<protein>
    <submittedName>
        <fullName evidence="1">Blr3774 protein</fullName>
    </submittedName>
</protein>
<dbReference type="Proteomes" id="UP000002526">
    <property type="component" value="Chromosome"/>
</dbReference>
<dbReference type="EMBL" id="BA000040">
    <property type="protein sequence ID" value="BAC49039.1"/>
    <property type="molecule type" value="Genomic_DNA"/>
</dbReference>
<sequence length="250" mass="27952">MKSHGSPGTNYSRCRNGINMYEILCFSRALVPPRFAAGSAGSQRGPPGLRNDAQGDFGVNENIACELEHEPDTRLVDRRRAAAYVGVTAGRFEQLVRDSVVPPPVMVDNKRRWPIALLDVAKDAVVGSMPCLPPVMADVATEARPCERDPAPASHELPDEAWFEQRARFVQRVRRSLLSGNEIRLLREFKLLKQNQISMFGYYGSFEALMVRGYIVEIDRKPPSSRPLVTYRLTDRGEQVVSALKDEPVV</sequence>
<evidence type="ECO:0000313" key="2">
    <source>
        <dbReference type="Proteomes" id="UP000002526"/>
    </source>
</evidence>
<dbReference type="PATRIC" id="fig|224911.5.peg.3764"/>
<evidence type="ECO:0000313" key="1">
    <source>
        <dbReference type="EMBL" id="BAC49039.1"/>
    </source>
</evidence>
<name>Q89NR0_BRADU</name>
<reference evidence="2" key="1">
    <citation type="journal article" date="2002" name="DNA Res.">
        <title>Complete genomic sequence of nitrogen-fixing symbiotic bacterium Bradyrhizobium japonicum USDA110.</title>
        <authorList>
            <person name="Kaneko T."/>
            <person name="Nakamura Y."/>
            <person name="Sato S."/>
            <person name="Minamisawa K."/>
            <person name="Uchiumi T."/>
            <person name="Sasamoto S."/>
            <person name="Watanabe A."/>
            <person name="Idesawa K."/>
            <person name="Iriguchi M."/>
            <person name="Kawashima K."/>
            <person name="Kohara M."/>
            <person name="Matsumoto M."/>
            <person name="Shimpo S."/>
            <person name="Tsuruoka H."/>
            <person name="Wada T."/>
            <person name="Yamada M."/>
            <person name="Tabata S."/>
        </authorList>
    </citation>
    <scope>NUCLEOTIDE SEQUENCE [LARGE SCALE GENOMIC DNA]</scope>
    <source>
        <strain evidence="2">JCM 10833 / BCRC 13528 / IAM 13628 / NBRC 14792 / USDA 110</strain>
    </source>
</reference>
<proteinExistence type="predicted"/>
<dbReference type="KEGG" id="bja:blr3774"/>
<keyword evidence="2" id="KW-1185">Reference proteome</keyword>
<accession>Q89NR0</accession>
<gene>
    <name evidence="1" type="ordered locus">blr3774</name>
</gene>
<organism evidence="1 2">
    <name type="scientific">Bradyrhizobium diazoefficiens (strain JCM 10833 / BCRC 13528 / IAM 13628 / NBRC 14792 / USDA 110)</name>
    <dbReference type="NCBI Taxonomy" id="224911"/>
    <lineage>
        <taxon>Bacteria</taxon>
        <taxon>Pseudomonadati</taxon>
        <taxon>Pseudomonadota</taxon>
        <taxon>Alphaproteobacteria</taxon>
        <taxon>Hyphomicrobiales</taxon>
        <taxon>Nitrobacteraceae</taxon>
        <taxon>Bradyrhizobium</taxon>
    </lineage>
</organism>
<dbReference type="EnsemblBacteria" id="BAC49039">
    <property type="protein sequence ID" value="BAC49039"/>
    <property type="gene ID" value="BAC49039"/>
</dbReference>